<dbReference type="AlphaFoldDB" id="A0A2A4I6C1"/>
<dbReference type="EMBL" id="NWVC01000007">
    <property type="protein sequence ID" value="PCG13574.1"/>
    <property type="molecule type" value="Genomic_DNA"/>
</dbReference>
<gene>
    <name evidence="1" type="ORF">COA07_13750</name>
</gene>
<reference evidence="1 2" key="1">
    <citation type="submission" date="2017-09" db="EMBL/GenBank/DDBJ databases">
        <title>Sphingomonas adhaesiva DSM 7418, whole genome shotgun sequence.</title>
        <authorList>
            <person name="Feng G."/>
            <person name="Zhu H."/>
        </authorList>
    </citation>
    <scope>NUCLEOTIDE SEQUENCE [LARGE SCALE GENOMIC DNA]</scope>
    <source>
        <strain evidence="1 2">DSM 7418</strain>
    </source>
</reference>
<accession>A0A2A4I6C1</accession>
<proteinExistence type="predicted"/>
<dbReference type="Proteomes" id="UP000218323">
    <property type="component" value="Unassembled WGS sequence"/>
</dbReference>
<dbReference type="InterPro" id="IPR010642">
    <property type="entry name" value="Invasion_prot_B"/>
</dbReference>
<sequence>MIWALALALAGERVALGVWERWAAIRDAGNGAGPRCFAIAQPVLAGGDSDRRGAFASVAARQGPARAPAVFYRLSRARGAGAAITLTVGERRFALVGDRTTARAADAATDRAILNAMRSAHAMTLATLDADGRTIADSYPLAGAATAIDAAQLGCR</sequence>
<protein>
    <submittedName>
        <fullName evidence="1">Uncharacterized protein</fullName>
    </submittedName>
</protein>
<evidence type="ECO:0000313" key="2">
    <source>
        <dbReference type="Proteomes" id="UP000218323"/>
    </source>
</evidence>
<dbReference type="RefSeq" id="WP_096641232.1">
    <property type="nucleotide sequence ID" value="NZ_JBHIWA010000012.1"/>
</dbReference>
<organism evidence="1 2">
    <name type="scientific">Sphingomonas adhaesiva</name>
    <dbReference type="NCBI Taxonomy" id="28212"/>
    <lineage>
        <taxon>Bacteria</taxon>
        <taxon>Pseudomonadati</taxon>
        <taxon>Pseudomonadota</taxon>
        <taxon>Alphaproteobacteria</taxon>
        <taxon>Sphingomonadales</taxon>
        <taxon>Sphingomonadaceae</taxon>
        <taxon>Sphingomonas</taxon>
    </lineage>
</organism>
<name>A0A2A4I6C1_9SPHN</name>
<comment type="caution">
    <text evidence="1">The sequence shown here is derived from an EMBL/GenBank/DDBJ whole genome shotgun (WGS) entry which is preliminary data.</text>
</comment>
<dbReference type="Pfam" id="PF06776">
    <property type="entry name" value="IalB"/>
    <property type="match status" value="1"/>
</dbReference>
<evidence type="ECO:0000313" key="1">
    <source>
        <dbReference type="EMBL" id="PCG13574.1"/>
    </source>
</evidence>
<keyword evidence="2" id="KW-1185">Reference proteome</keyword>